<sequence length="93" mass="10572">METSTVSSYISRRRAKDKSFEEAFVGESERLEVAVALKTLRETEGLTQRQLAEKVEKPQSTIARIENGNMNVTFKTMNDIAKAFDKVIEVKFV</sequence>
<dbReference type="SMART" id="SM00530">
    <property type="entry name" value="HTH_XRE"/>
    <property type="match status" value="1"/>
</dbReference>
<dbReference type="PANTHER" id="PTHR46797">
    <property type="entry name" value="HTH-TYPE TRANSCRIPTIONAL REGULATOR"/>
    <property type="match status" value="1"/>
</dbReference>
<dbReference type="RefSeq" id="WP_034536278.1">
    <property type="nucleotide sequence ID" value="NZ_CP084918.1"/>
</dbReference>
<organism evidence="3 4">
    <name type="scientific">Carnobacterium viridans</name>
    <dbReference type="NCBI Taxonomy" id="174587"/>
    <lineage>
        <taxon>Bacteria</taxon>
        <taxon>Bacillati</taxon>
        <taxon>Bacillota</taxon>
        <taxon>Bacilli</taxon>
        <taxon>Lactobacillales</taxon>
        <taxon>Carnobacteriaceae</taxon>
        <taxon>Carnobacterium</taxon>
    </lineage>
</organism>
<dbReference type="GO" id="GO:0003677">
    <property type="term" value="F:DNA binding"/>
    <property type="evidence" value="ECO:0007669"/>
    <property type="project" value="UniProtKB-KW"/>
</dbReference>
<dbReference type="Pfam" id="PF01381">
    <property type="entry name" value="HTH_3"/>
    <property type="match status" value="1"/>
</dbReference>
<dbReference type="SUPFAM" id="SSF47413">
    <property type="entry name" value="lambda repressor-like DNA-binding domains"/>
    <property type="match status" value="1"/>
</dbReference>
<protein>
    <submittedName>
        <fullName evidence="3">Helix-turn-helix</fullName>
    </submittedName>
</protein>
<dbReference type="InterPro" id="IPR050807">
    <property type="entry name" value="TransReg_Diox_bact_type"/>
</dbReference>
<dbReference type="AlphaFoldDB" id="A0A1H0XIK1"/>
<dbReference type="EMBL" id="FNJW01000003">
    <property type="protein sequence ID" value="SDQ02609.1"/>
    <property type="molecule type" value="Genomic_DNA"/>
</dbReference>
<proteinExistence type="predicted"/>
<dbReference type="Gene3D" id="1.10.260.40">
    <property type="entry name" value="lambda repressor-like DNA-binding domains"/>
    <property type="match status" value="1"/>
</dbReference>
<dbReference type="PANTHER" id="PTHR46797:SF1">
    <property type="entry name" value="METHYLPHOSPHONATE SYNTHASE"/>
    <property type="match status" value="1"/>
</dbReference>
<dbReference type="GO" id="GO:0005829">
    <property type="term" value="C:cytosol"/>
    <property type="evidence" value="ECO:0007669"/>
    <property type="project" value="TreeGrafter"/>
</dbReference>
<keyword evidence="1" id="KW-0238">DNA-binding</keyword>
<dbReference type="GO" id="GO:0003700">
    <property type="term" value="F:DNA-binding transcription factor activity"/>
    <property type="evidence" value="ECO:0007669"/>
    <property type="project" value="TreeGrafter"/>
</dbReference>
<accession>A0A1H0XIK1</accession>
<gene>
    <name evidence="3" type="ORF">SAMN04487752_0123</name>
</gene>
<dbReference type="PROSITE" id="PS50943">
    <property type="entry name" value="HTH_CROC1"/>
    <property type="match status" value="1"/>
</dbReference>
<dbReference type="CDD" id="cd00093">
    <property type="entry name" value="HTH_XRE"/>
    <property type="match status" value="1"/>
</dbReference>
<reference evidence="4" key="1">
    <citation type="submission" date="2016-10" db="EMBL/GenBank/DDBJ databases">
        <authorList>
            <person name="Varghese N."/>
            <person name="Submissions S."/>
        </authorList>
    </citation>
    <scope>NUCLEOTIDE SEQUENCE [LARGE SCALE GENOMIC DNA]</scope>
    <source>
        <strain evidence="4">MPL-11</strain>
    </source>
</reference>
<evidence type="ECO:0000313" key="4">
    <source>
        <dbReference type="Proteomes" id="UP000199481"/>
    </source>
</evidence>
<name>A0A1H0XIK1_9LACT</name>
<evidence type="ECO:0000256" key="1">
    <source>
        <dbReference type="ARBA" id="ARBA00023125"/>
    </source>
</evidence>
<keyword evidence="4" id="KW-1185">Reference proteome</keyword>
<evidence type="ECO:0000259" key="2">
    <source>
        <dbReference type="PROSITE" id="PS50943"/>
    </source>
</evidence>
<feature type="domain" description="HTH cro/C1-type" evidence="2">
    <location>
        <begin position="37"/>
        <end position="93"/>
    </location>
</feature>
<dbReference type="InterPro" id="IPR001387">
    <property type="entry name" value="Cro/C1-type_HTH"/>
</dbReference>
<dbReference type="OrthoDB" id="2322940at2"/>
<dbReference type="InterPro" id="IPR010982">
    <property type="entry name" value="Lambda_DNA-bd_dom_sf"/>
</dbReference>
<evidence type="ECO:0000313" key="3">
    <source>
        <dbReference type="EMBL" id="SDQ02609.1"/>
    </source>
</evidence>
<dbReference type="Proteomes" id="UP000199481">
    <property type="component" value="Unassembled WGS sequence"/>
</dbReference>